<dbReference type="EMBL" id="JAERKF010000017">
    <property type="protein sequence ID" value="MBS1011490.1"/>
    <property type="molecule type" value="Genomic_DNA"/>
</dbReference>
<reference evidence="1" key="2">
    <citation type="submission" date="2022-09" db="EMBL/GenBank/DDBJ databases">
        <title>Genome-inferred correspondence between phylogeny and metabolic traits in the wild Drosophila gut microbiome.</title>
        <authorList>
            <person name="Bueno E."/>
            <person name="Blow F."/>
            <person name="Douglas A.E."/>
        </authorList>
    </citation>
    <scope>NUCLEOTIDE SEQUENCE</scope>
    <source>
        <strain evidence="1">Dm-2019-70</strain>
    </source>
</reference>
<dbReference type="RefSeq" id="WP_167571560.1">
    <property type="nucleotide sequence ID" value="NZ_CP019734.1"/>
</dbReference>
<organism evidence="1 2">
    <name type="scientific">Levilactobacillus brevis</name>
    <name type="common">Lactobacillus brevis</name>
    <dbReference type="NCBI Taxonomy" id="1580"/>
    <lineage>
        <taxon>Bacteria</taxon>
        <taxon>Bacillati</taxon>
        <taxon>Bacillota</taxon>
        <taxon>Bacilli</taxon>
        <taxon>Lactobacillales</taxon>
        <taxon>Lactobacillaceae</taxon>
        <taxon>Levilactobacillus</taxon>
    </lineage>
</organism>
<sequence length="47" mass="5260">MKKLINVLWAIEKDLHVIASNTEALNNNALEVSIPKKVSKNNIANPY</sequence>
<dbReference type="Proteomes" id="UP000676478">
    <property type="component" value="Unassembled WGS sequence"/>
</dbReference>
<accession>A0AA41ERE4</accession>
<gene>
    <name evidence="1" type="ORF">JK167_11720</name>
</gene>
<comment type="caution">
    <text evidence="1">The sequence shown here is derived from an EMBL/GenBank/DDBJ whole genome shotgun (WGS) entry which is preliminary data.</text>
</comment>
<name>A0AA41ERE4_LEVBR</name>
<proteinExistence type="predicted"/>
<evidence type="ECO:0000313" key="2">
    <source>
        <dbReference type="Proteomes" id="UP000676478"/>
    </source>
</evidence>
<dbReference type="AlphaFoldDB" id="A0AA41ERE4"/>
<protein>
    <submittedName>
        <fullName evidence="1">Uncharacterized protein</fullName>
    </submittedName>
</protein>
<evidence type="ECO:0000313" key="1">
    <source>
        <dbReference type="EMBL" id="MBS1011490.1"/>
    </source>
</evidence>
<reference evidence="1" key="1">
    <citation type="submission" date="2020-12" db="EMBL/GenBank/DDBJ databases">
        <authorList>
            <person name="Mcmullen J.G."/>
        </authorList>
    </citation>
    <scope>NUCLEOTIDE SEQUENCE</scope>
    <source>
        <strain evidence="1">Dm-2019-70</strain>
    </source>
</reference>